<sequence>MLSHVTVPAGFAFELTNSSLNADPASSTASRTMHSYGVSPLATPPATAWSSLPGLYGLTTLNYLYNTFLTGKLFVKGARWNKRVIRRRNLRRGNYFYPYNLILSKGVIKIVTKVGLNRYFYYYNPL</sequence>
<dbReference type="AlphaFoldDB" id="A0AAE0PKL1"/>
<feature type="transmembrane region" description="Helical" evidence="1">
    <location>
        <begin position="96"/>
        <end position="116"/>
    </location>
</feature>
<dbReference type="EMBL" id="JAUTDP010000002">
    <property type="protein sequence ID" value="KAK3401280.1"/>
    <property type="molecule type" value="Genomic_DNA"/>
</dbReference>
<keyword evidence="3" id="KW-1185">Reference proteome</keyword>
<keyword evidence="1" id="KW-1133">Transmembrane helix</keyword>
<organism evidence="2 3">
    <name type="scientific">Sordaria brevicollis</name>
    <dbReference type="NCBI Taxonomy" id="83679"/>
    <lineage>
        <taxon>Eukaryota</taxon>
        <taxon>Fungi</taxon>
        <taxon>Dikarya</taxon>
        <taxon>Ascomycota</taxon>
        <taxon>Pezizomycotina</taxon>
        <taxon>Sordariomycetes</taxon>
        <taxon>Sordariomycetidae</taxon>
        <taxon>Sordariales</taxon>
        <taxon>Sordariaceae</taxon>
        <taxon>Sordaria</taxon>
    </lineage>
</organism>
<gene>
    <name evidence="2" type="ORF">B0T20DRAFT_389247</name>
</gene>
<name>A0AAE0PKL1_SORBR</name>
<reference evidence="2" key="1">
    <citation type="journal article" date="2023" name="Mol. Phylogenet. Evol.">
        <title>Genome-scale phylogeny and comparative genomics of the fungal order Sordariales.</title>
        <authorList>
            <person name="Hensen N."/>
            <person name="Bonometti L."/>
            <person name="Westerberg I."/>
            <person name="Brannstrom I.O."/>
            <person name="Guillou S."/>
            <person name="Cros-Aarteil S."/>
            <person name="Calhoun S."/>
            <person name="Haridas S."/>
            <person name="Kuo A."/>
            <person name="Mondo S."/>
            <person name="Pangilinan J."/>
            <person name="Riley R."/>
            <person name="LaButti K."/>
            <person name="Andreopoulos B."/>
            <person name="Lipzen A."/>
            <person name="Chen C."/>
            <person name="Yan M."/>
            <person name="Daum C."/>
            <person name="Ng V."/>
            <person name="Clum A."/>
            <person name="Steindorff A."/>
            <person name="Ohm R.A."/>
            <person name="Martin F."/>
            <person name="Silar P."/>
            <person name="Natvig D.O."/>
            <person name="Lalanne C."/>
            <person name="Gautier V."/>
            <person name="Ament-Velasquez S.L."/>
            <person name="Kruys A."/>
            <person name="Hutchinson M.I."/>
            <person name="Powell A.J."/>
            <person name="Barry K."/>
            <person name="Miller A.N."/>
            <person name="Grigoriev I.V."/>
            <person name="Debuchy R."/>
            <person name="Gladieux P."/>
            <person name="Hiltunen Thoren M."/>
            <person name="Johannesson H."/>
        </authorList>
    </citation>
    <scope>NUCLEOTIDE SEQUENCE</scope>
    <source>
        <strain evidence="2">FGSC 1904</strain>
    </source>
</reference>
<comment type="caution">
    <text evidence="2">The sequence shown here is derived from an EMBL/GenBank/DDBJ whole genome shotgun (WGS) entry which is preliminary data.</text>
</comment>
<reference evidence="2" key="2">
    <citation type="submission" date="2023-07" db="EMBL/GenBank/DDBJ databases">
        <authorList>
            <consortium name="Lawrence Berkeley National Laboratory"/>
            <person name="Haridas S."/>
            <person name="Hensen N."/>
            <person name="Bonometti L."/>
            <person name="Westerberg I."/>
            <person name="Brannstrom I.O."/>
            <person name="Guillou S."/>
            <person name="Cros-Aarteil S."/>
            <person name="Calhoun S."/>
            <person name="Kuo A."/>
            <person name="Mondo S."/>
            <person name="Pangilinan J."/>
            <person name="Riley R."/>
            <person name="LaButti K."/>
            <person name="Andreopoulos B."/>
            <person name="Lipzen A."/>
            <person name="Chen C."/>
            <person name="Yanf M."/>
            <person name="Daum C."/>
            <person name="Ng V."/>
            <person name="Clum A."/>
            <person name="Steindorff A."/>
            <person name="Ohm R."/>
            <person name="Martin F."/>
            <person name="Silar P."/>
            <person name="Natvig D."/>
            <person name="Lalanne C."/>
            <person name="Gautier V."/>
            <person name="Ament-velasquez S.L."/>
            <person name="Kruys A."/>
            <person name="Hutchinson M.I."/>
            <person name="Powell A.J."/>
            <person name="Barry K."/>
            <person name="Miller A.N."/>
            <person name="Grigoriev I.V."/>
            <person name="Debuchy R."/>
            <person name="Gladieux P."/>
            <person name="Thoren M.H."/>
            <person name="Johannesson H."/>
        </authorList>
    </citation>
    <scope>NUCLEOTIDE SEQUENCE</scope>
    <source>
        <strain evidence="2">FGSC 1904</strain>
    </source>
</reference>
<evidence type="ECO:0000313" key="3">
    <source>
        <dbReference type="Proteomes" id="UP001281003"/>
    </source>
</evidence>
<protein>
    <submittedName>
        <fullName evidence="2">Uncharacterized protein</fullName>
    </submittedName>
</protein>
<evidence type="ECO:0000256" key="1">
    <source>
        <dbReference type="SAM" id="Phobius"/>
    </source>
</evidence>
<dbReference type="Proteomes" id="UP001281003">
    <property type="component" value="Unassembled WGS sequence"/>
</dbReference>
<keyword evidence="1" id="KW-0812">Transmembrane</keyword>
<evidence type="ECO:0000313" key="2">
    <source>
        <dbReference type="EMBL" id="KAK3401280.1"/>
    </source>
</evidence>
<proteinExistence type="predicted"/>
<feature type="transmembrane region" description="Helical" evidence="1">
    <location>
        <begin position="55"/>
        <end position="75"/>
    </location>
</feature>
<keyword evidence="1" id="KW-0472">Membrane</keyword>
<accession>A0AAE0PKL1</accession>